<sequence>TITAMVEGWVTKTWAKKHHPRWYREVKAKRTKD</sequence>
<dbReference type="InterPro" id="IPR016174">
    <property type="entry name" value="Di-haem_cyt_TM"/>
</dbReference>
<dbReference type="SUPFAM" id="SSF81342">
    <property type="entry name" value="Transmembrane di-heme cytochromes"/>
    <property type="match status" value="1"/>
</dbReference>
<evidence type="ECO:0000313" key="2">
    <source>
        <dbReference type="Proteomes" id="UP001287436"/>
    </source>
</evidence>
<dbReference type="Gene3D" id="1.20.950.20">
    <property type="entry name" value="Transmembrane di-heme cytochromes, Chain C"/>
    <property type="match status" value="1"/>
</dbReference>
<comment type="caution">
    <text evidence="1">The sequence shown here is derived from an EMBL/GenBank/DDBJ whole genome shotgun (WGS) entry which is preliminary data.</text>
</comment>
<dbReference type="AlphaFoldDB" id="A0ABD5HN73"/>
<organism evidence="1 2">
    <name type="scientific">Klebsiella pasteurii</name>
    <dbReference type="NCBI Taxonomy" id="2587529"/>
    <lineage>
        <taxon>Bacteria</taxon>
        <taxon>Pseudomonadati</taxon>
        <taxon>Pseudomonadota</taxon>
        <taxon>Gammaproteobacteria</taxon>
        <taxon>Enterobacterales</taxon>
        <taxon>Enterobacteriaceae</taxon>
        <taxon>Klebsiella/Raoultella group</taxon>
        <taxon>Klebsiella</taxon>
    </lineage>
</organism>
<feature type="non-terminal residue" evidence="1">
    <location>
        <position position="1"/>
    </location>
</feature>
<dbReference type="Proteomes" id="UP001287436">
    <property type="component" value="Unassembled WGS sequence"/>
</dbReference>
<protein>
    <submittedName>
        <fullName evidence="1">Formate dehydrogenase cytochrome b556 subunit</fullName>
    </submittedName>
</protein>
<accession>A0ABD5HN73</accession>
<reference evidence="1 2" key="1">
    <citation type="submission" date="2023-10" db="EMBL/GenBank/DDBJ databases">
        <title>Fecal carriage and genetic characteristics of carbapenem-resistant Enterobacterales among healthy adults from four provinces of China.</title>
        <authorList>
            <person name="Li Y."/>
            <person name="Zhang R."/>
        </authorList>
    </citation>
    <scope>NUCLEOTIDE SEQUENCE [LARGE SCALE GENOMIC DNA]</scope>
    <source>
        <strain evidence="1 2">HN-157</strain>
    </source>
</reference>
<evidence type="ECO:0000313" key="1">
    <source>
        <dbReference type="EMBL" id="MDW2719200.1"/>
    </source>
</evidence>
<name>A0ABD5HN73_9ENTR</name>
<proteinExistence type="predicted"/>
<dbReference type="EMBL" id="JAWPBP010000032">
    <property type="protein sequence ID" value="MDW2719200.1"/>
    <property type="molecule type" value="Genomic_DNA"/>
</dbReference>
<gene>
    <name evidence="1" type="ORF">RYZ49_25755</name>
</gene>